<dbReference type="Proteomes" id="UP001151287">
    <property type="component" value="Unassembled WGS sequence"/>
</dbReference>
<sequence length="495" mass="56014">MNLLSLLGYLGFFLLLLRVVLSYKSLLHLFSWCWWRVGEWAQVYQYFDVPRYDANSQENPLYRKAVAYMAWLPSLEGSDSASLFSSASRSNDFSLQVGPGQTARDSFLGAHLTWTRPSTGPDSLVLRVRRQDRVRVLRPYLLHLESEADKLMLNRRELHLFTNTGTDKDGTRWLPLPFTHPATLDTLAMDSNLKTRVHADLEAFLEGRAYYHRMGRVWRRSYLLYGSPGTGKSSFVAAMARFLGFDIYVIDLSNCKPEELRNLLVHTSPRSIILMEDLDRYLEETGNSGTASILSIMDGIFSCCSEERVMVFTMSREKEGIDPSILRPGRLDVHIHFPMCDFNGFKALASNYLGVNEHKLFQHVEEGFQTGAQISHAEVSEIMIANRRSPTRAIKTVLNALQYAAGEVKSSSAMRRISQSFGASRLSNAVKDEDSEVPHGDRGDSYVKDNAPVREIKKLYGFIKLKSRREGTVVPVDVETPTVGNEGSKAVEFER</sequence>
<dbReference type="InterPro" id="IPR025753">
    <property type="entry name" value="AAA_N_dom"/>
</dbReference>
<dbReference type="OrthoDB" id="10251412at2759"/>
<dbReference type="InterPro" id="IPR027417">
    <property type="entry name" value="P-loop_NTPase"/>
</dbReference>
<dbReference type="PANTHER" id="PTHR23070">
    <property type="entry name" value="BCS1 AAA-TYPE ATPASE"/>
    <property type="match status" value="1"/>
</dbReference>
<dbReference type="InterPro" id="IPR003959">
    <property type="entry name" value="ATPase_AAA_core"/>
</dbReference>
<comment type="similarity">
    <text evidence="2">Belongs to the AAA ATPase family. BCS1 subfamily.</text>
</comment>
<accession>A0A9Q0HQ01</accession>
<dbReference type="InterPro" id="IPR003593">
    <property type="entry name" value="AAA+_ATPase"/>
</dbReference>
<dbReference type="GO" id="GO:0016887">
    <property type="term" value="F:ATP hydrolysis activity"/>
    <property type="evidence" value="ECO:0007669"/>
    <property type="project" value="InterPro"/>
</dbReference>
<dbReference type="GO" id="GO:0005524">
    <property type="term" value="F:ATP binding"/>
    <property type="evidence" value="ECO:0007669"/>
    <property type="project" value="InterPro"/>
</dbReference>
<dbReference type="SUPFAM" id="SSF52540">
    <property type="entry name" value="P-loop containing nucleoside triphosphate hydrolases"/>
    <property type="match status" value="1"/>
</dbReference>
<dbReference type="SMART" id="SM00382">
    <property type="entry name" value="AAA"/>
    <property type="match status" value="1"/>
</dbReference>
<gene>
    <name evidence="7" type="ORF">LUZ63_010852</name>
</gene>
<keyword evidence="8" id="KW-1185">Reference proteome</keyword>
<evidence type="ECO:0000256" key="2">
    <source>
        <dbReference type="ARBA" id="ARBA00007448"/>
    </source>
</evidence>
<dbReference type="EMBL" id="JAMQYH010000003">
    <property type="protein sequence ID" value="KAJ1694154.1"/>
    <property type="molecule type" value="Genomic_DNA"/>
</dbReference>
<feature type="compositionally biased region" description="Basic and acidic residues" evidence="5">
    <location>
        <begin position="430"/>
        <end position="447"/>
    </location>
</feature>
<protein>
    <recommendedName>
        <fullName evidence="6">AAA+ ATPase domain-containing protein</fullName>
    </recommendedName>
</protein>
<name>A0A9Q0HQ01_9POAL</name>
<evidence type="ECO:0000259" key="6">
    <source>
        <dbReference type="SMART" id="SM00382"/>
    </source>
</evidence>
<evidence type="ECO:0000313" key="7">
    <source>
        <dbReference type="EMBL" id="KAJ1694154.1"/>
    </source>
</evidence>
<feature type="domain" description="AAA+ ATPase" evidence="6">
    <location>
        <begin position="218"/>
        <end position="341"/>
    </location>
</feature>
<evidence type="ECO:0000313" key="8">
    <source>
        <dbReference type="Proteomes" id="UP001151287"/>
    </source>
</evidence>
<comment type="caution">
    <text evidence="7">The sequence shown here is derived from an EMBL/GenBank/DDBJ whole genome shotgun (WGS) entry which is preliminary data.</text>
</comment>
<feature type="region of interest" description="Disordered" evidence="5">
    <location>
        <begin position="428"/>
        <end position="447"/>
    </location>
</feature>
<proteinExistence type="inferred from homology"/>
<dbReference type="Gene3D" id="6.10.280.40">
    <property type="match status" value="1"/>
</dbReference>
<dbReference type="Gene3D" id="3.40.50.300">
    <property type="entry name" value="P-loop containing nucleotide triphosphate hydrolases"/>
    <property type="match status" value="1"/>
</dbReference>
<dbReference type="Pfam" id="PF00004">
    <property type="entry name" value="AAA"/>
    <property type="match status" value="1"/>
</dbReference>
<dbReference type="InterPro" id="IPR058017">
    <property type="entry name" value="At3g28540-like_C"/>
</dbReference>
<dbReference type="Pfam" id="PF14363">
    <property type="entry name" value="AAA_assoc"/>
    <property type="match status" value="1"/>
</dbReference>
<dbReference type="AlphaFoldDB" id="A0A9Q0HQ01"/>
<evidence type="ECO:0000256" key="3">
    <source>
        <dbReference type="ARBA" id="ARBA00022842"/>
    </source>
</evidence>
<comment type="cofactor">
    <cofactor evidence="1">
        <name>Mg(2+)</name>
        <dbReference type="ChEBI" id="CHEBI:18420"/>
    </cofactor>
</comment>
<evidence type="ECO:0000256" key="5">
    <source>
        <dbReference type="SAM" id="MobiDB-lite"/>
    </source>
</evidence>
<evidence type="ECO:0000256" key="1">
    <source>
        <dbReference type="ARBA" id="ARBA00001946"/>
    </source>
</evidence>
<dbReference type="InterPro" id="IPR050747">
    <property type="entry name" value="Mitochondrial_chaperone_BCS1"/>
</dbReference>
<organism evidence="7 8">
    <name type="scientific">Rhynchospora breviuscula</name>
    <dbReference type="NCBI Taxonomy" id="2022672"/>
    <lineage>
        <taxon>Eukaryota</taxon>
        <taxon>Viridiplantae</taxon>
        <taxon>Streptophyta</taxon>
        <taxon>Embryophyta</taxon>
        <taxon>Tracheophyta</taxon>
        <taxon>Spermatophyta</taxon>
        <taxon>Magnoliopsida</taxon>
        <taxon>Liliopsida</taxon>
        <taxon>Poales</taxon>
        <taxon>Cyperaceae</taxon>
        <taxon>Cyperoideae</taxon>
        <taxon>Rhynchosporeae</taxon>
        <taxon>Rhynchospora</taxon>
    </lineage>
</organism>
<dbReference type="GO" id="GO:0006950">
    <property type="term" value="P:response to stress"/>
    <property type="evidence" value="ECO:0007669"/>
    <property type="project" value="UniProtKB-ARBA"/>
</dbReference>
<evidence type="ECO:0000256" key="4">
    <source>
        <dbReference type="ARBA" id="ARBA00049360"/>
    </source>
</evidence>
<reference evidence="7" key="1">
    <citation type="journal article" date="2022" name="Cell">
        <title>Repeat-based holocentromeres influence genome architecture and karyotype evolution.</title>
        <authorList>
            <person name="Hofstatter P.G."/>
            <person name="Thangavel G."/>
            <person name="Lux T."/>
            <person name="Neumann P."/>
            <person name="Vondrak T."/>
            <person name="Novak P."/>
            <person name="Zhang M."/>
            <person name="Costa L."/>
            <person name="Castellani M."/>
            <person name="Scott A."/>
            <person name="Toegelov H."/>
            <person name="Fuchs J."/>
            <person name="Mata-Sucre Y."/>
            <person name="Dias Y."/>
            <person name="Vanzela A.L.L."/>
            <person name="Huettel B."/>
            <person name="Almeida C.C.S."/>
            <person name="Simkova H."/>
            <person name="Souza G."/>
            <person name="Pedrosa-Harand A."/>
            <person name="Macas J."/>
            <person name="Mayer K.F.X."/>
            <person name="Houben A."/>
            <person name="Marques A."/>
        </authorList>
    </citation>
    <scope>NUCLEOTIDE SEQUENCE</scope>
    <source>
        <strain evidence="7">RhyBre1mFocal</strain>
    </source>
</reference>
<keyword evidence="3" id="KW-0460">Magnesium</keyword>
<comment type="catalytic activity">
    <reaction evidence="4">
        <text>ATP + H2O = ADP + phosphate + H(+)</text>
        <dbReference type="Rhea" id="RHEA:13065"/>
        <dbReference type="ChEBI" id="CHEBI:15377"/>
        <dbReference type="ChEBI" id="CHEBI:15378"/>
        <dbReference type="ChEBI" id="CHEBI:30616"/>
        <dbReference type="ChEBI" id="CHEBI:43474"/>
        <dbReference type="ChEBI" id="CHEBI:456216"/>
    </reaction>
</comment>
<dbReference type="Pfam" id="PF25568">
    <property type="entry name" value="AAA_lid_At3g28540"/>
    <property type="match status" value="1"/>
</dbReference>